<organism evidence="2">
    <name type="scientific">Limosilactobacillus allomucosae</name>
    <dbReference type="NCBI Taxonomy" id="3142938"/>
    <lineage>
        <taxon>Bacteria</taxon>
        <taxon>Bacillati</taxon>
        <taxon>Bacillota</taxon>
        <taxon>Bacilli</taxon>
        <taxon>Lactobacillales</taxon>
        <taxon>Lactobacillaceae</taxon>
        <taxon>Limosilactobacillus</taxon>
    </lineage>
</organism>
<evidence type="ECO:0000256" key="1">
    <source>
        <dbReference type="SAM" id="Phobius"/>
    </source>
</evidence>
<gene>
    <name evidence="2" type="ORF">ABC765_03315</name>
</gene>
<feature type="transmembrane region" description="Helical" evidence="1">
    <location>
        <begin position="89"/>
        <end position="118"/>
    </location>
</feature>
<dbReference type="RefSeq" id="WP_347980701.1">
    <property type="nucleotide sequence ID" value="NZ_CP154878.1"/>
</dbReference>
<sequence length="253" mass="28738">MIIELKREFYKFNHLRLPKYSFWAILLLTIYGALPTDFVTLSTIANGFGVFQWIVIIMIGSSAESLAFEYRYHTIIPTIYRCSKRADVYLAKVTILVLYSALLIILGFFETLLVKVLLFRNQYNVWTTIYHHRRLLNVLLINACGAFIYILFVVALGLLLFILFKNSALVIAIGIFLAFMGAWISDGIMNSLPEINKIWAWNPLNMINVVTQLSSSGISKTVCLSAPQLIVGNLIYTLIFALLGILVLEKRSI</sequence>
<dbReference type="AlphaFoldDB" id="A0AAU7C4W8"/>
<dbReference type="KEGG" id="lalo:ABC765_03315"/>
<keyword evidence="1" id="KW-1133">Transmembrane helix</keyword>
<feature type="transmembrane region" description="Helical" evidence="1">
    <location>
        <begin position="168"/>
        <end position="185"/>
    </location>
</feature>
<feature type="transmembrane region" description="Helical" evidence="1">
    <location>
        <begin position="138"/>
        <end position="161"/>
    </location>
</feature>
<dbReference type="PANTHER" id="PTHR37305:SF1">
    <property type="entry name" value="MEMBRANE PROTEIN"/>
    <property type="match status" value="1"/>
</dbReference>
<dbReference type="EMBL" id="CP154878">
    <property type="protein sequence ID" value="XBG96146.1"/>
    <property type="molecule type" value="Genomic_DNA"/>
</dbReference>
<proteinExistence type="predicted"/>
<feature type="transmembrane region" description="Helical" evidence="1">
    <location>
        <begin position="229"/>
        <end position="248"/>
    </location>
</feature>
<evidence type="ECO:0000313" key="2">
    <source>
        <dbReference type="EMBL" id="XBG96146.1"/>
    </source>
</evidence>
<keyword evidence="1" id="KW-0472">Membrane</keyword>
<accession>A0AAU7C4W8</accession>
<protein>
    <submittedName>
        <fullName evidence="2">ABC transporter permease</fullName>
    </submittedName>
</protein>
<feature type="transmembrane region" description="Helical" evidence="1">
    <location>
        <begin position="50"/>
        <end position="68"/>
    </location>
</feature>
<keyword evidence="1" id="KW-0812">Transmembrane</keyword>
<feature type="transmembrane region" description="Helical" evidence="1">
    <location>
        <begin position="20"/>
        <end position="44"/>
    </location>
</feature>
<name>A0AAU7C4W8_9LACO</name>
<dbReference type="PANTHER" id="PTHR37305">
    <property type="entry name" value="INTEGRAL MEMBRANE PROTEIN-RELATED"/>
    <property type="match status" value="1"/>
</dbReference>
<reference evidence="2" key="1">
    <citation type="submission" date="2024-04" db="EMBL/GenBank/DDBJ databases">
        <title>Limosilactobacillus allomucosae sp. nov., a novel species isolated from wild boar faecal samples as a potential probiotics for domestic pigs.</title>
        <authorList>
            <person name="Chen B."/>
        </authorList>
    </citation>
    <scope>NUCLEOTIDE SEQUENCE</scope>
    <source>
        <strain evidence="2">WILCCON 0051</strain>
    </source>
</reference>